<feature type="region of interest" description="Disordered" evidence="1">
    <location>
        <begin position="204"/>
        <end position="270"/>
    </location>
</feature>
<comment type="caution">
    <text evidence="2">The sequence shown here is derived from an EMBL/GenBank/DDBJ whole genome shotgun (WGS) entry which is preliminary data.</text>
</comment>
<gene>
    <name evidence="2" type="ORF">PG993_014599</name>
</gene>
<organism evidence="2 3">
    <name type="scientific">Apiospora rasikravindrae</name>
    <dbReference type="NCBI Taxonomy" id="990691"/>
    <lineage>
        <taxon>Eukaryota</taxon>
        <taxon>Fungi</taxon>
        <taxon>Dikarya</taxon>
        <taxon>Ascomycota</taxon>
        <taxon>Pezizomycotina</taxon>
        <taxon>Sordariomycetes</taxon>
        <taxon>Xylariomycetidae</taxon>
        <taxon>Amphisphaeriales</taxon>
        <taxon>Apiosporaceae</taxon>
        <taxon>Apiospora</taxon>
    </lineage>
</organism>
<sequence>MARKQQRPKDMDPALNFQQYAMPPFPFNPYPAFGGGMPYVNPNGAPFVVHPFASSTDLPKPYAVAKKDHRDGIIGGPGSWDAGKAPNDIDSMLSAAERLCTAARNIYEQSKESFEVYQGLKGYNNDVKQVQKYVDKSILQQIWAKKVEKYHNNETGKPQRKQLSNQQEYLTELFDELDAAAQDLLHKLPRSHHQYDSRKTALDQLRQAGDRVRESSGKASTSKEAWDDLVKDLESITTMTDPKESAIYRFEKPEVDSQDQEGSHDDHDDE</sequence>
<name>A0ABR1RN67_9PEZI</name>
<accession>A0ABR1RN67</accession>
<reference evidence="2 3" key="1">
    <citation type="submission" date="2023-01" db="EMBL/GenBank/DDBJ databases">
        <title>Analysis of 21 Apiospora genomes using comparative genomics revels a genus with tremendous synthesis potential of carbohydrate active enzymes and secondary metabolites.</title>
        <authorList>
            <person name="Sorensen T."/>
        </authorList>
    </citation>
    <scope>NUCLEOTIDE SEQUENCE [LARGE SCALE GENOMIC DNA]</scope>
    <source>
        <strain evidence="2 3">CBS 33761</strain>
    </source>
</reference>
<dbReference type="Proteomes" id="UP001444661">
    <property type="component" value="Unassembled WGS sequence"/>
</dbReference>
<feature type="compositionally biased region" description="Basic and acidic residues" evidence="1">
    <location>
        <begin position="224"/>
        <end position="234"/>
    </location>
</feature>
<proteinExistence type="predicted"/>
<keyword evidence="3" id="KW-1185">Reference proteome</keyword>
<dbReference type="EMBL" id="JAQQWK010000014">
    <property type="protein sequence ID" value="KAK8016410.1"/>
    <property type="molecule type" value="Genomic_DNA"/>
</dbReference>
<protein>
    <submittedName>
        <fullName evidence="2">Uncharacterized protein</fullName>
    </submittedName>
</protein>
<evidence type="ECO:0000313" key="2">
    <source>
        <dbReference type="EMBL" id="KAK8016410.1"/>
    </source>
</evidence>
<evidence type="ECO:0000256" key="1">
    <source>
        <dbReference type="SAM" id="MobiDB-lite"/>
    </source>
</evidence>
<evidence type="ECO:0000313" key="3">
    <source>
        <dbReference type="Proteomes" id="UP001444661"/>
    </source>
</evidence>
<feature type="compositionally biased region" description="Basic and acidic residues" evidence="1">
    <location>
        <begin position="241"/>
        <end position="270"/>
    </location>
</feature>